<dbReference type="Gene3D" id="3.40.50.1820">
    <property type="entry name" value="alpha/beta hydrolase"/>
    <property type="match status" value="1"/>
</dbReference>
<feature type="region of interest" description="Disordered" evidence="1">
    <location>
        <begin position="182"/>
        <end position="202"/>
    </location>
</feature>
<dbReference type="Pfam" id="PF07859">
    <property type="entry name" value="Abhydrolase_3"/>
    <property type="match status" value="1"/>
</dbReference>
<dbReference type="EMBL" id="RWGY01000009">
    <property type="protein sequence ID" value="TVU34100.1"/>
    <property type="molecule type" value="Genomic_DNA"/>
</dbReference>
<comment type="caution">
    <text evidence="3">The sequence shown here is derived from an EMBL/GenBank/DDBJ whole genome shotgun (WGS) entry which is preliminary data.</text>
</comment>
<feature type="region of interest" description="Disordered" evidence="1">
    <location>
        <begin position="25"/>
        <end position="49"/>
    </location>
</feature>
<dbReference type="Proteomes" id="UP000324897">
    <property type="component" value="Unassembled WGS sequence"/>
</dbReference>
<evidence type="ECO:0000313" key="3">
    <source>
        <dbReference type="EMBL" id="TVU34100.1"/>
    </source>
</evidence>
<keyword evidence="4" id="KW-1185">Reference proteome</keyword>
<sequence length="297" mass="32395">MASDAPPLVVEDFLGIVQPQRRLRHPRAMEGRRVRRDARPQAGASSEEGNNSKLPVLVYFHGGGYCVCAYDQPMYHSCCQRYTAELPALALSVQYRLAPEHRLLDAVAFLSWLRAQAELPDSADPIRTFVSGVSAGANRLFHHVVVRTASGRVALGPAVRLAGYVLLCGFFGSVERTATETEADVRGGGGGDRVSTSSGAWRCPPGTTRWPTRSVPTVPACICRRCSSWRPAGRDVLRGHVLRFAARLKAMGKAVELAEFEEEDHGFSVGWSDATRELVRILKRFVHHGAAVSGCSE</sequence>
<dbReference type="InterPro" id="IPR013094">
    <property type="entry name" value="AB_hydrolase_3"/>
</dbReference>
<dbReference type="InterPro" id="IPR050466">
    <property type="entry name" value="Carboxylest/Gibb_receptor"/>
</dbReference>
<name>A0A5J9VGQ9_9POAL</name>
<accession>A0A5J9VGQ9</accession>
<dbReference type="OrthoDB" id="408631at2759"/>
<feature type="non-terminal residue" evidence="3">
    <location>
        <position position="1"/>
    </location>
</feature>
<proteinExistence type="predicted"/>
<protein>
    <recommendedName>
        <fullName evidence="2">Alpha/beta hydrolase fold-3 domain-containing protein</fullName>
    </recommendedName>
</protein>
<gene>
    <name evidence="3" type="ORF">EJB05_15928</name>
</gene>
<evidence type="ECO:0000256" key="1">
    <source>
        <dbReference type="SAM" id="MobiDB-lite"/>
    </source>
</evidence>
<reference evidence="3 4" key="1">
    <citation type="journal article" date="2019" name="Sci. Rep.">
        <title>A high-quality genome of Eragrostis curvula grass provides insights into Poaceae evolution and supports new strategies to enhance forage quality.</title>
        <authorList>
            <person name="Carballo J."/>
            <person name="Santos B.A.C.M."/>
            <person name="Zappacosta D."/>
            <person name="Garbus I."/>
            <person name="Selva J.P."/>
            <person name="Gallo C.A."/>
            <person name="Diaz A."/>
            <person name="Albertini E."/>
            <person name="Caccamo M."/>
            <person name="Echenique V."/>
        </authorList>
    </citation>
    <scope>NUCLEOTIDE SEQUENCE [LARGE SCALE GENOMIC DNA]</scope>
    <source>
        <strain evidence="4">cv. Victoria</strain>
        <tissue evidence="3">Leaf</tissue>
    </source>
</reference>
<feature type="domain" description="Alpha/beta hydrolase fold-3" evidence="2">
    <location>
        <begin position="57"/>
        <end position="182"/>
    </location>
</feature>
<organism evidence="3 4">
    <name type="scientific">Eragrostis curvula</name>
    <name type="common">weeping love grass</name>
    <dbReference type="NCBI Taxonomy" id="38414"/>
    <lineage>
        <taxon>Eukaryota</taxon>
        <taxon>Viridiplantae</taxon>
        <taxon>Streptophyta</taxon>
        <taxon>Embryophyta</taxon>
        <taxon>Tracheophyta</taxon>
        <taxon>Spermatophyta</taxon>
        <taxon>Magnoliopsida</taxon>
        <taxon>Liliopsida</taxon>
        <taxon>Poales</taxon>
        <taxon>Poaceae</taxon>
        <taxon>PACMAD clade</taxon>
        <taxon>Chloridoideae</taxon>
        <taxon>Eragrostideae</taxon>
        <taxon>Eragrostidinae</taxon>
        <taxon>Eragrostis</taxon>
    </lineage>
</organism>
<dbReference type="InterPro" id="IPR029058">
    <property type="entry name" value="AB_hydrolase_fold"/>
</dbReference>
<dbReference type="GO" id="GO:0016787">
    <property type="term" value="F:hydrolase activity"/>
    <property type="evidence" value="ECO:0007669"/>
    <property type="project" value="InterPro"/>
</dbReference>
<dbReference type="Gramene" id="TVU34100">
    <property type="protein sequence ID" value="TVU34100"/>
    <property type="gene ID" value="EJB05_15928"/>
</dbReference>
<dbReference type="SUPFAM" id="SSF53474">
    <property type="entry name" value="alpha/beta-Hydrolases"/>
    <property type="match status" value="1"/>
</dbReference>
<evidence type="ECO:0000259" key="2">
    <source>
        <dbReference type="Pfam" id="PF07859"/>
    </source>
</evidence>
<evidence type="ECO:0000313" key="4">
    <source>
        <dbReference type="Proteomes" id="UP000324897"/>
    </source>
</evidence>
<dbReference type="PANTHER" id="PTHR23024:SF204">
    <property type="entry name" value="OS01G0153800 PROTEIN"/>
    <property type="match status" value="1"/>
</dbReference>
<dbReference type="AlphaFoldDB" id="A0A5J9VGQ9"/>
<dbReference type="PANTHER" id="PTHR23024">
    <property type="entry name" value="ARYLACETAMIDE DEACETYLASE"/>
    <property type="match status" value="1"/>
</dbReference>